<comment type="function">
    <text evidence="16">Plays a role in short-term synaptic plasticity in a subset of GABAergic neurons in the brain.</text>
</comment>
<keyword evidence="7 22" id="KW-0732">Signal</keyword>
<keyword evidence="25" id="KW-1185">Reference proteome</keyword>
<dbReference type="PROSITE" id="PS51407">
    <property type="entry name" value="LAMP_3"/>
    <property type="match status" value="1"/>
</dbReference>
<keyword evidence="10" id="KW-0770">Synapse</keyword>
<dbReference type="PANTHER" id="PTHR11506">
    <property type="entry name" value="LYSOSOME-ASSOCIATED MEMBRANE GLYCOPROTEIN"/>
    <property type="match status" value="1"/>
</dbReference>
<feature type="transmembrane region" description="Helical" evidence="21">
    <location>
        <begin position="213"/>
        <end position="237"/>
    </location>
</feature>
<comment type="caution">
    <text evidence="24">The sequence shown here is derived from an EMBL/GenBank/DDBJ whole genome shotgun (WGS) entry which is preliminary data.</text>
</comment>
<protein>
    <recommendedName>
        <fullName evidence="18">Lysosome-associated membrane glycoprotein 5</fullName>
    </recommendedName>
    <alternativeName>
        <fullName evidence="19">Lysosome-associated membrane protein 5</fullName>
    </alternativeName>
</protein>
<keyword evidence="9 21" id="KW-1133">Transmembrane helix</keyword>
<proteinExistence type="inferred from homology"/>
<dbReference type="GO" id="GO:0072594">
    <property type="term" value="P:establishment of protein localization to organelle"/>
    <property type="evidence" value="ECO:0007669"/>
    <property type="project" value="TreeGrafter"/>
</dbReference>
<evidence type="ECO:0000256" key="10">
    <source>
        <dbReference type="ARBA" id="ARBA00023018"/>
    </source>
</evidence>
<evidence type="ECO:0000256" key="21">
    <source>
        <dbReference type="SAM" id="Phobius"/>
    </source>
</evidence>
<keyword evidence="6 20" id="KW-0812">Transmembrane</keyword>
<dbReference type="Gene3D" id="2.40.160.110">
    <property type="match status" value="1"/>
</dbReference>
<dbReference type="PANTHER" id="PTHR11506:SF35">
    <property type="entry name" value="LYSOSOME-ASSOCIATED MEMBRANE GLYCOPROTEIN 5"/>
    <property type="match status" value="1"/>
</dbReference>
<evidence type="ECO:0000256" key="11">
    <source>
        <dbReference type="ARBA" id="ARBA00023136"/>
    </source>
</evidence>
<evidence type="ECO:0000256" key="1">
    <source>
        <dbReference type="ARBA" id="ARBA00004151"/>
    </source>
</evidence>
<gene>
    <name evidence="24" type="ORF">DPMN_190141</name>
</gene>
<evidence type="ECO:0000256" key="14">
    <source>
        <dbReference type="ARBA" id="ARBA00023329"/>
    </source>
</evidence>
<evidence type="ECO:0000256" key="18">
    <source>
        <dbReference type="ARBA" id="ARBA00074379"/>
    </source>
</evidence>
<organism evidence="24 25">
    <name type="scientific">Dreissena polymorpha</name>
    <name type="common">Zebra mussel</name>
    <name type="synonym">Mytilus polymorpha</name>
    <dbReference type="NCBI Taxonomy" id="45954"/>
    <lineage>
        <taxon>Eukaryota</taxon>
        <taxon>Metazoa</taxon>
        <taxon>Spiralia</taxon>
        <taxon>Lophotrochozoa</taxon>
        <taxon>Mollusca</taxon>
        <taxon>Bivalvia</taxon>
        <taxon>Autobranchia</taxon>
        <taxon>Heteroconchia</taxon>
        <taxon>Euheterodonta</taxon>
        <taxon>Imparidentia</taxon>
        <taxon>Neoheterodontei</taxon>
        <taxon>Myida</taxon>
        <taxon>Dreissenoidea</taxon>
        <taxon>Dreissenidae</taxon>
        <taxon>Dreissena</taxon>
    </lineage>
</organism>
<dbReference type="Proteomes" id="UP000828390">
    <property type="component" value="Unassembled WGS sequence"/>
</dbReference>
<evidence type="ECO:0000256" key="22">
    <source>
        <dbReference type="SAM" id="SignalP"/>
    </source>
</evidence>
<evidence type="ECO:0000256" key="5">
    <source>
        <dbReference type="ARBA" id="ARBA00009644"/>
    </source>
</evidence>
<reference evidence="24" key="2">
    <citation type="submission" date="2020-11" db="EMBL/GenBank/DDBJ databases">
        <authorList>
            <person name="McCartney M.A."/>
            <person name="Auch B."/>
            <person name="Kono T."/>
            <person name="Mallez S."/>
            <person name="Becker A."/>
            <person name="Gohl D.M."/>
            <person name="Silverstein K.A.T."/>
            <person name="Koren S."/>
            <person name="Bechman K.B."/>
            <person name="Herman A."/>
            <person name="Abrahante J.E."/>
            <person name="Garbe J."/>
        </authorList>
    </citation>
    <scope>NUCLEOTIDE SEQUENCE</scope>
    <source>
        <strain evidence="24">Duluth1</strain>
        <tissue evidence="24">Whole animal</tissue>
    </source>
</reference>
<evidence type="ECO:0000256" key="20">
    <source>
        <dbReference type="PROSITE-ProRule" id="PRU00740"/>
    </source>
</evidence>
<comment type="similarity">
    <text evidence="5 20">Belongs to the LAMP family.</text>
</comment>
<sequence>MDLRKSVLWTLTIVLCELSALKCDNVVPQAPPTNNYTVTDGNVTCVVMTAGIRLTIPYVTATKNDTVNITIPQNGTTYSGMCSKPDGTNQLNINFLDNWNLTFIFANSSTVDNSYEWQLAILSYIIDSYYFPNATNSGKHNLTLTFPNGTNAAQYNGSYRCDRTQDVPLSNSVTMTMVNLIYRAFGSDNQTDISSSRVSTCLGSHGISPETDLALALAVGIALGSCIVLTVVVYVIASRARGHKNLK</sequence>
<dbReference type="Pfam" id="PF01299">
    <property type="entry name" value="Lamp2-like_luminal"/>
    <property type="match status" value="1"/>
</dbReference>
<evidence type="ECO:0000256" key="3">
    <source>
        <dbReference type="ARBA" id="ARBA00004172"/>
    </source>
</evidence>
<dbReference type="GO" id="GO:0005886">
    <property type="term" value="C:plasma membrane"/>
    <property type="evidence" value="ECO:0007669"/>
    <property type="project" value="UniProtKB-SubCell"/>
</dbReference>
<keyword evidence="8" id="KW-0967">Endosome</keyword>
<evidence type="ECO:0000256" key="6">
    <source>
        <dbReference type="ARBA" id="ARBA00022692"/>
    </source>
</evidence>
<comment type="caution">
    <text evidence="20">Lacks conserved residue(s) required for the propagation of feature annotation.</text>
</comment>
<dbReference type="PRINTS" id="PR00336">
    <property type="entry name" value="LYSASSOCTDMP"/>
</dbReference>
<reference evidence="24" key="1">
    <citation type="journal article" date="2019" name="bioRxiv">
        <title>The Genome of the Zebra Mussel, Dreissena polymorpha: A Resource for Invasive Species Research.</title>
        <authorList>
            <person name="McCartney M.A."/>
            <person name="Auch B."/>
            <person name="Kono T."/>
            <person name="Mallez S."/>
            <person name="Zhang Y."/>
            <person name="Obille A."/>
            <person name="Becker A."/>
            <person name="Abrahante J.E."/>
            <person name="Garbe J."/>
            <person name="Badalamenti J.P."/>
            <person name="Herman A."/>
            <person name="Mangelson H."/>
            <person name="Liachko I."/>
            <person name="Sullivan S."/>
            <person name="Sone E.D."/>
            <person name="Koren S."/>
            <person name="Silverstein K.A.T."/>
            <person name="Beckman K.B."/>
            <person name="Gohl D.M."/>
        </authorList>
    </citation>
    <scope>NUCLEOTIDE SEQUENCE</scope>
    <source>
        <strain evidence="24">Duluth1</strain>
        <tissue evidence="24">Whole animal</tissue>
    </source>
</reference>
<evidence type="ECO:0000256" key="9">
    <source>
        <dbReference type="ARBA" id="ARBA00022989"/>
    </source>
</evidence>
<evidence type="ECO:0000256" key="7">
    <source>
        <dbReference type="ARBA" id="ARBA00022729"/>
    </source>
</evidence>
<dbReference type="InterPro" id="IPR002000">
    <property type="entry name" value="Lysosome-assoc_membr_glycop"/>
</dbReference>
<evidence type="ECO:0000256" key="4">
    <source>
        <dbReference type="ARBA" id="ARBA00004279"/>
    </source>
</evidence>
<evidence type="ECO:0000313" key="25">
    <source>
        <dbReference type="Proteomes" id="UP000828390"/>
    </source>
</evidence>
<evidence type="ECO:0000256" key="13">
    <source>
        <dbReference type="ARBA" id="ARBA00023273"/>
    </source>
</evidence>
<feature type="signal peptide" evidence="22">
    <location>
        <begin position="1"/>
        <end position="23"/>
    </location>
</feature>
<dbReference type="EMBL" id="JAIWYP010000010">
    <property type="protein sequence ID" value="KAH3755445.1"/>
    <property type="molecule type" value="Genomic_DNA"/>
</dbReference>
<dbReference type="GO" id="GO:0031902">
    <property type="term" value="C:late endosome membrane"/>
    <property type="evidence" value="ECO:0007669"/>
    <property type="project" value="TreeGrafter"/>
</dbReference>
<name>A0A9D4DVL9_DREPO</name>
<keyword evidence="14" id="KW-0968">Cytoplasmic vesicle</keyword>
<evidence type="ECO:0000256" key="2">
    <source>
        <dbReference type="ARBA" id="ARBA00004158"/>
    </source>
</evidence>
<evidence type="ECO:0000256" key="19">
    <source>
        <dbReference type="ARBA" id="ARBA00076257"/>
    </source>
</evidence>
<evidence type="ECO:0000256" key="16">
    <source>
        <dbReference type="ARBA" id="ARBA00053950"/>
    </source>
</evidence>
<evidence type="ECO:0000313" key="24">
    <source>
        <dbReference type="EMBL" id="KAH3755445.1"/>
    </source>
</evidence>
<evidence type="ECO:0000256" key="15">
    <source>
        <dbReference type="ARBA" id="ARBA00029428"/>
    </source>
</evidence>
<keyword evidence="13" id="KW-0966">Cell projection</keyword>
<dbReference type="AlphaFoldDB" id="A0A9D4DVL9"/>
<dbReference type="InterPro" id="IPR048528">
    <property type="entry name" value="Lamp2-like_luminal"/>
</dbReference>
<accession>A0A9D4DVL9</accession>
<evidence type="ECO:0000259" key="23">
    <source>
        <dbReference type="Pfam" id="PF01299"/>
    </source>
</evidence>
<keyword evidence="11 20" id="KW-0472">Membrane</keyword>
<dbReference type="GO" id="GO:0005765">
    <property type="term" value="C:lysosomal membrane"/>
    <property type="evidence" value="ECO:0007669"/>
    <property type="project" value="TreeGrafter"/>
</dbReference>
<feature type="domain" description="Lysosome-associated membrane glycoprotein 2-like luminal" evidence="23">
    <location>
        <begin position="32"/>
        <end position="186"/>
    </location>
</feature>
<feature type="chain" id="PRO_5039609203" description="Lysosome-associated membrane glycoprotein 5" evidence="22">
    <location>
        <begin position="24"/>
        <end position="247"/>
    </location>
</feature>
<keyword evidence="12" id="KW-0325">Glycoprotein</keyword>
<evidence type="ECO:0000256" key="17">
    <source>
        <dbReference type="ARBA" id="ARBA00060492"/>
    </source>
</evidence>
<evidence type="ECO:0000256" key="8">
    <source>
        <dbReference type="ARBA" id="ARBA00022753"/>
    </source>
</evidence>
<comment type="subcellular location">
    <subcellularLocation>
        <location evidence="4">Cell projection</location>
        <location evidence="4">Dendrite</location>
    </subcellularLocation>
    <subcellularLocation>
        <location evidence="17">Cell projection</location>
        <location evidence="17">Growth cone membrane</location>
        <topology evidence="17">Single-pass type I membrane protein</topology>
    </subcellularLocation>
    <subcellularLocation>
        <location evidence="15">Cytoplasmic vesicle</location>
        <location evidence="15">Secretory vesicle</location>
        <location evidence="15">Synaptic vesicle membrane</location>
        <topology evidence="15">Single-pass type I membrane protein</topology>
    </subcellularLocation>
    <subcellularLocation>
        <location evidence="2">Early endosome membrane</location>
        <topology evidence="2">Single-pass type I membrane protein</topology>
    </subcellularLocation>
    <subcellularLocation>
        <location evidence="1">Endoplasmic reticulum-Golgi intermediate compartment membrane</location>
        <topology evidence="1">Single-pass type I membrane protein</topology>
    </subcellularLocation>
    <subcellularLocation>
        <location evidence="20">Membrane</location>
        <topology evidence="20">Single-pass type I membrane protein</topology>
    </subcellularLocation>
    <subcellularLocation>
        <location evidence="3">Recycling endosome</location>
    </subcellularLocation>
</comment>
<dbReference type="OrthoDB" id="6129311at2759"/>
<evidence type="ECO:0000256" key="12">
    <source>
        <dbReference type="ARBA" id="ARBA00023180"/>
    </source>
</evidence>